<protein>
    <recommendedName>
        <fullName evidence="3">Integrase catalytic domain-containing protein</fullName>
    </recommendedName>
</protein>
<dbReference type="Gene3D" id="3.30.420.10">
    <property type="entry name" value="Ribonuclease H-like superfamily/Ribonuclease H"/>
    <property type="match status" value="1"/>
</dbReference>
<evidence type="ECO:0000313" key="2">
    <source>
        <dbReference type="Proteomes" id="UP000026915"/>
    </source>
</evidence>
<dbReference type="InterPro" id="IPR012337">
    <property type="entry name" value="RNaseH-like_sf"/>
</dbReference>
<dbReference type="AlphaFoldDB" id="A0A061GAM1"/>
<dbReference type="HOGENOM" id="CLU_819920_0_0_1"/>
<keyword evidence="2" id="KW-1185">Reference proteome</keyword>
<dbReference type="InterPro" id="IPR039537">
    <property type="entry name" value="Retrotran_Ty1/copia-like"/>
</dbReference>
<dbReference type="InterPro" id="IPR036397">
    <property type="entry name" value="RNaseH_sf"/>
</dbReference>
<sequence>MDKLGYYFGIGNGKVYLFLNSKAIGEFKLVDNLYRCIRGKMTKTNKKRATHSNDLLEIMHTNISGPLIPTLCGNKYFVTFINYLSCFGYLYLIDEKSDAYEKFKIFKIEVEKQLKKAIKIVRSNQRGEYYGKYGTIGQHMGLFTKYLQECGIVAQYTMLGSLEQNVVSEIRNCNFKEMMKSMISYLNHSKGYRFFCPTCGTKVIESQVAKFLELNVANKDMTEVVDCSEPIRHVIIHLPASEGSVVPIAIERDDAREYDVSSPPQDFVLALIDVHPIQENEVKVPLRRSSRQRKLAISNDYMVFLRESDYDISHVEDLVTFNYTINCTQSAIWMDAIKD</sequence>
<evidence type="ECO:0008006" key="3">
    <source>
        <dbReference type="Google" id="ProtNLM"/>
    </source>
</evidence>
<dbReference type="Proteomes" id="UP000026915">
    <property type="component" value="Chromosome 6"/>
</dbReference>
<dbReference type="Gramene" id="EOY26152">
    <property type="protein sequence ID" value="EOY26152"/>
    <property type="gene ID" value="TCM_027567"/>
</dbReference>
<dbReference type="EMBL" id="CM001884">
    <property type="protein sequence ID" value="EOY26152.1"/>
    <property type="molecule type" value="Genomic_DNA"/>
</dbReference>
<proteinExistence type="predicted"/>
<evidence type="ECO:0000313" key="1">
    <source>
        <dbReference type="EMBL" id="EOY26152.1"/>
    </source>
</evidence>
<dbReference type="eggNOG" id="KOG0017">
    <property type="taxonomic scope" value="Eukaryota"/>
</dbReference>
<name>A0A061GAM1_THECC</name>
<gene>
    <name evidence="1" type="ORF">TCM_027567</name>
</gene>
<reference evidence="1 2" key="1">
    <citation type="journal article" date="2013" name="Genome Biol.">
        <title>The genome sequence of the most widely cultivated cacao type and its use to identify candidate genes regulating pod color.</title>
        <authorList>
            <person name="Motamayor J.C."/>
            <person name="Mockaitis K."/>
            <person name="Schmutz J."/>
            <person name="Haiminen N."/>
            <person name="Iii D.L."/>
            <person name="Cornejo O."/>
            <person name="Findley S.D."/>
            <person name="Zheng P."/>
            <person name="Utro F."/>
            <person name="Royaert S."/>
            <person name="Saski C."/>
            <person name="Jenkins J."/>
            <person name="Podicheti R."/>
            <person name="Zhao M."/>
            <person name="Scheffler B.E."/>
            <person name="Stack J.C."/>
            <person name="Feltus F.A."/>
            <person name="Mustiga G.M."/>
            <person name="Amores F."/>
            <person name="Phillips W."/>
            <person name="Marelli J.P."/>
            <person name="May G.D."/>
            <person name="Shapiro H."/>
            <person name="Ma J."/>
            <person name="Bustamante C.D."/>
            <person name="Schnell R.J."/>
            <person name="Main D."/>
            <person name="Gilbert D."/>
            <person name="Parida L."/>
            <person name="Kuhn D.N."/>
        </authorList>
    </citation>
    <scope>NUCLEOTIDE SEQUENCE [LARGE SCALE GENOMIC DNA]</scope>
    <source>
        <strain evidence="2">cv. Matina 1-6</strain>
    </source>
</reference>
<accession>A0A061GAM1</accession>
<dbReference type="SUPFAM" id="SSF53098">
    <property type="entry name" value="Ribonuclease H-like"/>
    <property type="match status" value="1"/>
</dbReference>
<organism evidence="1 2">
    <name type="scientific">Theobroma cacao</name>
    <name type="common">Cacao</name>
    <name type="synonym">Cocoa</name>
    <dbReference type="NCBI Taxonomy" id="3641"/>
    <lineage>
        <taxon>Eukaryota</taxon>
        <taxon>Viridiplantae</taxon>
        <taxon>Streptophyta</taxon>
        <taxon>Embryophyta</taxon>
        <taxon>Tracheophyta</taxon>
        <taxon>Spermatophyta</taxon>
        <taxon>Magnoliopsida</taxon>
        <taxon>eudicotyledons</taxon>
        <taxon>Gunneridae</taxon>
        <taxon>Pentapetalae</taxon>
        <taxon>rosids</taxon>
        <taxon>malvids</taxon>
        <taxon>Malvales</taxon>
        <taxon>Malvaceae</taxon>
        <taxon>Byttnerioideae</taxon>
        <taxon>Theobroma</taxon>
    </lineage>
</organism>
<dbReference type="PANTHER" id="PTHR42648:SF28">
    <property type="entry name" value="TRANSPOSON-ENCODED PROTEIN WITH RIBONUCLEASE H-LIKE AND RETROVIRUS ZINC FINGER-LIKE DOMAINS"/>
    <property type="match status" value="1"/>
</dbReference>
<dbReference type="InParanoid" id="A0A061GAM1"/>
<dbReference type="PANTHER" id="PTHR42648">
    <property type="entry name" value="TRANSPOSASE, PUTATIVE-RELATED"/>
    <property type="match status" value="1"/>
</dbReference>
<dbReference type="GO" id="GO:0003676">
    <property type="term" value="F:nucleic acid binding"/>
    <property type="evidence" value="ECO:0007669"/>
    <property type="project" value="InterPro"/>
</dbReference>